<proteinExistence type="predicted"/>
<dbReference type="Proteomes" id="UP000664034">
    <property type="component" value="Unassembled WGS sequence"/>
</dbReference>
<protein>
    <submittedName>
        <fullName evidence="2">SDR family NAD(P)-dependent oxidoreductase</fullName>
    </submittedName>
</protein>
<name>A0A939GGB9_9BACT</name>
<dbReference type="InterPro" id="IPR001509">
    <property type="entry name" value="Epimerase_deHydtase"/>
</dbReference>
<comment type="caution">
    <text evidence="2">The sequence shown here is derived from an EMBL/GenBank/DDBJ whole genome shotgun (WGS) entry which is preliminary data.</text>
</comment>
<dbReference type="AlphaFoldDB" id="A0A939GGB9"/>
<gene>
    <name evidence="2" type="ORF">J2I47_06970</name>
</gene>
<feature type="domain" description="NAD-dependent epimerase/dehydratase" evidence="1">
    <location>
        <begin position="5"/>
        <end position="242"/>
    </location>
</feature>
<dbReference type="EMBL" id="JAFMYV010000003">
    <property type="protein sequence ID" value="MBO0936285.1"/>
    <property type="molecule type" value="Genomic_DNA"/>
</dbReference>
<sequence>MINNVLVTGGAGYIGSQLVRILLDEGYHVSVIDNLKFGGEALMALTAHPRFTFHKGDLRVSADVERAVAGVDAICHLAAIVGDPACRLYPEEATEVNCTASEQLFETAERMGVQRFVFASTCSNYGKMDDASAYVVEESALAPVSHYAETKVAFENYLMRRRASPVVFTILRFATVYGISPRIRFDLTANEFTRDVTVGKELTIFGEQFWRPYCHVYDLANAMALTLKSDKNLVQHEVFNVGSTAENYTKKMLVGEIGQVVPTLKVQYIHKDEDPRDYRVNCDKISQKLGFAITRTLPEGIREVHRLVRSGLITDSYSARYRNI</sequence>
<dbReference type="RefSeq" id="WP_207363853.1">
    <property type="nucleotide sequence ID" value="NZ_JAFMYV010000003.1"/>
</dbReference>
<evidence type="ECO:0000313" key="2">
    <source>
        <dbReference type="EMBL" id="MBO0936285.1"/>
    </source>
</evidence>
<dbReference type="PANTHER" id="PTHR43245:SF23">
    <property type="entry name" value="NAD(P)-BINDING DOMAIN-CONTAINING PROTEIN"/>
    <property type="match status" value="1"/>
</dbReference>
<dbReference type="Pfam" id="PF01370">
    <property type="entry name" value="Epimerase"/>
    <property type="match status" value="1"/>
</dbReference>
<evidence type="ECO:0000313" key="3">
    <source>
        <dbReference type="Proteomes" id="UP000664034"/>
    </source>
</evidence>
<evidence type="ECO:0000259" key="1">
    <source>
        <dbReference type="Pfam" id="PF01370"/>
    </source>
</evidence>
<dbReference type="InterPro" id="IPR050177">
    <property type="entry name" value="Lipid_A_modif_metabolic_enz"/>
</dbReference>
<organism evidence="2 3">
    <name type="scientific">Fibrella rubiginis</name>
    <dbReference type="NCBI Taxonomy" id="2817060"/>
    <lineage>
        <taxon>Bacteria</taxon>
        <taxon>Pseudomonadati</taxon>
        <taxon>Bacteroidota</taxon>
        <taxon>Cytophagia</taxon>
        <taxon>Cytophagales</taxon>
        <taxon>Spirosomataceae</taxon>
        <taxon>Fibrella</taxon>
    </lineage>
</organism>
<accession>A0A939GGB9</accession>
<dbReference type="SUPFAM" id="SSF51735">
    <property type="entry name" value="NAD(P)-binding Rossmann-fold domains"/>
    <property type="match status" value="1"/>
</dbReference>
<keyword evidence="3" id="KW-1185">Reference proteome</keyword>
<dbReference type="Gene3D" id="3.40.50.720">
    <property type="entry name" value="NAD(P)-binding Rossmann-like Domain"/>
    <property type="match status" value="1"/>
</dbReference>
<dbReference type="InterPro" id="IPR036291">
    <property type="entry name" value="NAD(P)-bd_dom_sf"/>
</dbReference>
<reference evidence="2" key="1">
    <citation type="submission" date="2021-03" db="EMBL/GenBank/DDBJ databases">
        <title>Fibrella sp. HMF5335 genome sequencing and assembly.</title>
        <authorList>
            <person name="Kang H."/>
            <person name="Kim H."/>
            <person name="Bae S."/>
            <person name="Joh K."/>
        </authorList>
    </citation>
    <scope>NUCLEOTIDE SEQUENCE</scope>
    <source>
        <strain evidence="2">HMF5335</strain>
    </source>
</reference>
<dbReference type="PANTHER" id="PTHR43245">
    <property type="entry name" value="BIFUNCTIONAL POLYMYXIN RESISTANCE PROTEIN ARNA"/>
    <property type="match status" value="1"/>
</dbReference>